<dbReference type="Gene3D" id="3.40.50.720">
    <property type="entry name" value="NAD(P)-binding Rossmann-like Domain"/>
    <property type="match status" value="1"/>
</dbReference>
<evidence type="ECO:0000313" key="2">
    <source>
        <dbReference type="EMBL" id="CDM68821.1"/>
    </source>
</evidence>
<dbReference type="KEGG" id="clt:CM240_1663"/>
<proteinExistence type="predicted"/>
<dbReference type="InterPro" id="IPR052701">
    <property type="entry name" value="GAG_Ulvan_Degrading_Sulfatases"/>
</dbReference>
<dbReference type="InterPro" id="IPR000917">
    <property type="entry name" value="Sulfatase_N"/>
</dbReference>
<dbReference type="SUPFAM" id="SSF53649">
    <property type="entry name" value="Alkaline phosphatase-like"/>
    <property type="match status" value="1"/>
</dbReference>
<dbReference type="Pfam" id="PF00884">
    <property type="entry name" value="Sulfatase"/>
    <property type="match status" value="1"/>
</dbReference>
<organism evidence="2 3">
    <name type="scientific">Clostridium bornimense</name>
    <dbReference type="NCBI Taxonomy" id="1216932"/>
    <lineage>
        <taxon>Bacteria</taxon>
        <taxon>Bacillati</taxon>
        <taxon>Bacillota</taxon>
        <taxon>Clostridia</taxon>
        <taxon>Eubacteriales</taxon>
        <taxon>Clostridiaceae</taxon>
        <taxon>Clostridium</taxon>
    </lineage>
</organism>
<accession>W6RVU8</accession>
<sequence>MIKLINEFNDFEVDIIRKYIDENHYIIFGTGEGSKEVVRVLDKKPQFFLDNNKEKYNQKFLDREVKSPNVLIDNNYEGIIIIASMYYKEIRCQLDSIIDGKNIICYNLHSIEEILYNHIKNSVEDIVDIKEKICYLELMEDKIYNVKSAKYIKERLYSLRVDELKKYIAKNRRKKNVIIYHLESISQEILNHNLESFKTIKKLQKKSINLTKFFSSATSTYMTMSYFFYGNDFELDKKQELYDDIPVSNIEENLFSVLEKNNYRTLSTIYWDDKNTINDINISHNKTYTSKNKYRDFVNGIRDFIYQDENPFAMYVTDARTHLIYQKWNKPDEITHINKLQWGYRNVDNTLENILRILEEKDILKDTIIICYGDHGDDYWSHNFNGGFAHGIEPYSNMIHVPAFIYSMEIPPINLTTVCSTIDMKNTILDLIGVEANNNFKYSGKSIFNSDGYAYSHNLLANQSEEKGYLLKSYSITNNMYTLIVSKNGLEMYAYEMDPFNHNNLLNFFEFKDKDILEAKEFKDAHGHFKVCFDEIQLNDIRDNYYLLVDLLKKRIIEKNRLASENKFDINNFNKIKERKYNW</sequence>
<keyword evidence="3" id="KW-1185">Reference proteome</keyword>
<dbReference type="PATRIC" id="fig|1216932.3.peg.1657"/>
<dbReference type="HOGENOM" id="CLU_467491_0_0_9"/>
<dbReference type="PANTHER" id="PTHR43751:SF3">
    <property type="entry name" value="SULFATASE N-TERMINAL DOMAIN-CONTAINING PROTEIN"/>
    <property type="match status" value="1"/>
</dbReference>
<feature type="domain" description="Sulfatase N-terminal" evidence="1">
    <location>
        <begin position="176"/>
        <end position="434"/>
    </location>
</feature>
<dbReference type="Proteomes" id="UP000019426">
    <property type="component" value="Chromosome M2/40_rep1"/>
</dbReference>
<dbReference type="Gene3D" id="3.40.720.10">
    <property type="entry name" value="Alkaline Phosphatase, subunit A"/>
    <property type="match status" value="1"/>
</dbReference>
<dbReference type="PANTHER" id="PTHR43751">
    <property type="entry name" value="SULFATASE"/>
    <property type="match status" value="1"/>
</dbReference>
<name>W6RVU8_9CLOT</name>
<dbReference type="InterPro" id="IPR017850">
    <property type="entry name" value="Alkaline_phosphatase_core_sf"/>
</dbReference>
<gene>
    <name evidence="2" type="ORF">CM240_1663</name>
</gene>
<dbReference type="PROSITE" id="PS50007">
    <property type="entry name" value="PIPLC_X_DOMAIN"/>
    <property type="match status" value="1"/>
</dbReference>
<evidence type="ECO:0000259" key="1">
    <source>
        <dbReference type="Pfam" id="PF00884"/>
    </source>
</evidence>
<evidence type="ECO:0000313" key="3">
    <source>
        <dbReference type="Proteomes" id="UP000019426"/>
    </source>
</evidence>
<dbReference type="RefSeq" id="WP_044038237.1">
    <property type="nucleotide sequence ID" value="NZ_HG917868.1"/>
</dbReference>
<dbReference type="STRING" id="1216932.CM240_1663"/>
<dbReference type="EMBL" id="HG917868">
    <property type="protein sequence ID" value="CDM68821.1"/>
    <property type="molecule type" value="Genomic_DNA"/>
</dbReference>
<reference evidence="2 3" key="1">
    <citation type="submission" date="2013-11" db="EMBL/GenBank/DDBJ databases">
        <title>Complete genome sequence of Clostridum sp. M2/40.</title>
        <authorList>
            <person name="Wibberg D."/>
            <person name="Puehler A."/>
            <person name="Schlueter A."/>
        </authorList>
    </citation>
    <scope>NUCLEOTIDE SEQUENCE [LARGE SCALE GENOMIC DNA]</scope>
    <source>
        <strain evidence="3">M2/40</strain>
    </source>
</reference>
<dbReference type="AlphaFoldDB" id="W6RVU8"/>
<dbReference type="eggNOG" id="COG1368">
    <property type="taxonomic scope" value="Bacteria"/>
</dbReference>
<protein>
    <recommendedName>
        <fullName evidence="1">Sulfatase N-terminal domain-containing protein</fullName>
    </recommendedName>
</protein>
<dbReference type="OrthoDB" id="279611at2"/>